<evidence type="ECO:0000313" key="1">
    <source>
        <dbReference type="EMBL" id="PJZ91447.1"/>
    </source>
</evidence>
<protein>
    <submittedName>
        <fullName evidence="1">Uncharacterized protein</fullName>
    </submittedName>
</protein>
<gene>
    <name evidence="1" type="ORF">CH379_18595</name>
</gene>
<dbReference type="EMBL" id="NPEF01000279">
    <property type="protein sequence ID" value="PJZ91447.1"/>
    <property type="molecule type" value="Genomic_DNA"/>
</dbReference>
<organism evidence="1">
    <name type="scientific">Leptospira ellisii</name>
    <dbReference type="NCBI Taxonomy" id="2023197"/>
    <lineage>
        <taxon>Bacteria</taxon>
        <taxon>Pseudomonadati</taxon>
        <taxon>Spirochaetota</taxon>
        <taxon>Spirochaetia</taxon>
        <taxon>Leptospirales</taxon>
        <taxon>Leptospiraceae</taxon>
        <taxon>Leptospira</taxon>
    </lineage>
</organism>
<name>A0A2N0B4G0_9LEPT</name>
<dbReference type="AlphaFoldDB" id="A0A2N0B4G0"/>
<sequence length="229" mass="26723">MCKTISVDKKEKIEVRPEGQKISESKQVSQYSKKEKVEKFEIMLAELVKKIRTVKNLSPLLEISDEYSRINLEEYWNSAIKTDYVELSKYIIYEEVIYLIKNGNRRIDKEGSFIDFGMGKDGYEYGISFTFNRQPNQWVLYDLVKRPPERSGSFWFKKEETPASDRDVVKLLALEKLNTITKEQNNLTGVESATRRSFSFKDVVAEEIQSDRDAAERKVLAFAMKVERA</sequence>
<reference evidence="1" key="1">
    <citation type="submission" date="2017-07" db="EMBL/GenBank/DDBJ databases">
        <title>Leptospira spp. isolated from tropical soils.</title>
        <authorList>
            <person name="Thibeaux R."/>
            <person name="Iraola G."/>
            <person name="Ferres I."/>
            <person name="Bierque E."/>
            <person name="Girault D."/>
            <person name="Soupe-Gilbert M.-E."/>
            <person name="Picardeau M."/>
            <person name="Goarant C."/>
        </authorList>
    </citation>
    <scope>NUCLEOTIDE SEQUENCE [LARGE SCALE GENOMIC DNA]</scope>
    <source>
        <strain evidence="1">ATI7-C-A5</strain>
    </source>
</reference>
<proteinExistence type="predicted"/>
<accession>A0A2N0B4G0</accession>
<comment type="caution">
    <text evidence="1">The sequence shown here is derived from an EMBL/GenBank/DDBJ whole genome shotgun (WGS) entry which is preliminary data.</text>
</comment>